<evidence type="ECO:0000256" key="4">
    <source>
        <dbReference type="ARBA" id="ARBA00022692"/>
    </source>
</evidence>
<proteinExistence type="inferred from homology"/>
<dbReference type="EMBL" id="JACHFW010000010">
    <property type="protein sequence ID" value="MBB5265349.1"/>
    <property type="molecule type" value="Genomic_DNA"/>
</dbReference>
<comment type="caution">
    <text evidence="9">The sequence shown here is derived from an EMBL/GenBank/DDBJ whole genome shotgun (WGS) entry which is preliminary data.</text>
</comment>
<feature type="transmembrane region" description="Helical" evidence="7">
    <location>
        <begin position="12"/>
        <end position="30"/>
    </location>
</feature>
<dbReference type="InterPro" id="IPR032816">
    <property type="entry name" value="VTT_dom"/>
</dbReference>
<dbReference type="Pfam" id="PF09335">
    <property type="entry name" value="VTT_dom"/>
    <property type="match status" value="1"/>
</dbReference>
<accession>A0A7W8HBE5</accession>
<evidence type="ECO:0000256" key="3">
    <source>
        <dbReference type="ARBA" id="ARBA00022475"/>
    </source>
</evidence>
<feature type="transmembrane region" description="Helical" evidence="7">
    <location>
        <begin position="141"/>
        <end position="165"/>
    </location>
</feature>
<keyword evidence="10" id="KW-1185">Reference proteome</keyword>
<keyword evidence="5 7" id="KW-1133">Transmembrane helix</keyword>
<evidence type="ECO:0000256" key="2">
    <source>
        <dbReference type="ARBA" id="ARBA00010792"/>
    </source>
</evidence>
<evidence type="ECO:0000256" key="7">
    <source>
        <dbReference type="SAM" id="Phobius"/>
    </source>
</evidence>
<feature type="transmembrane region" description="Helical" evidence="7">
    <location>
        <begin position="50"/>
        <end position="75"/>
    </location>
</feature>
<dbReference type="AlphaFoldDB" id="A0A7W8HBE5"/>
<feature type="transmembrane region" description="Helical" evidence="7">
    <location>
        <begin position="177"/>
        <end position="197"/>
    </location>
</feature>
<comment type="subcellular location">
    <subcellularLocation>
        <location evidence="1">Cell membrane</location>
        <topology evidence="1">Multi-pass membrane protein</topology>
    </subcellularLocation>
</comment>
<evidence type="ECO:0000313" key="10">
    <source>
        <dbReference type="Proteomes" id="UP000543642"/>
    </source>
</evidence>
<sequence>MEDMIMAIAEQWGYVGIAVLIALENIFPPIPSEVILTFGGFLTTFTKLNIWGVILAATTGSVAGALVLYFAGWLLGRERLLKFLDGRAGRLLHFKKEDVELTLEWFSKKGKAAVFFCRCIPILRSLISIPAGMSGMAMGPFMVMTTAGTLVWNIVLVHMGAFAGASWEIITKWMDTYKNWTILVLAALLSVAAAVIFRRVKKRKKS</sequence>
<dbReference type="PANTHER" id="PTHR42709">
    <property type="entry name" value="ALKALINE PHOSPHATASE LIKE PROTEIN"/>
    <property type="match status" value="1"/>
</dbReference>
<keyword evidence="3" id="KW-1003">Cell membrane</keyword>
<evidence type="ECO:0000256" key="1">
    <source>
        <dbReference type="ARBA" id="ARBA00004651"/>
    </source>
</evidence>
<evidence type="ECO:0000313" key="9">
    <source>
        <dbReference type="EMBL" id="MBB5265349.1"/>
    </source>
</evidence>
<keyword evidence="6 7" id="KW-0472">Membrane</keyword>
<feature type="domain" description="VTT" evidence="8">
    <location>
        <begin position="30"/>
        <end position="161"/>
    </location>
</feature>
<evidence type="ECO:0000256" key="6">
    <source>
        <dbReference type="ARBA" id="ARBA00023136"/>
    </source>
</evidence>
<protein>
    <submittedName>
        <fullName evidence="9">Membrane protein DedA with SNARE-associated domain</fullName>
    </submittedName>
</protein>
<dbReference type="RefSeq" id="WP_183775211.1">
    <property type="nucleotide sequence ID" value="NZ_JACHFW010000010.1"/>
</dbReference>
<keyword evidence="4 7" id="KW-0812">Transmembrane</keyword>
<dbReference type="PANTHER" id="PTHR42709:SF6">
    <property type="entry name" value="UNDECAPRENYL PHOSPHATE TRANSPORTER A"/>
    <property type="match status" value="1"/>
</dbReference>
<comment type="similarity">
    <text evidence="2">Belongs to the DedA family.</text>
</comment>
<dbReference type="InterPro" id="IPR051311">
    <property type="entry name" value="DedA_domain"/>
</dbReference>
<organism evidence="9 10">
    <name type="scientific">Catenibacillus scindens</name>
    <dbReference type="NCBI Taxonomy" id="673271"/>
    <lineage>
        <taxon>Bacteria</taxon>
        <taxon>Bacillati</taxon>
        <taxon>Bacillota</taxon>
        <taxon>Clostridia</taxon>
        <taxon>Lachnospirales</taxon>
        <taxon>Lachnospiraceae</taxon>
        <taxon>Catenibacillus</taxon>
    </lineage>
</organism>
<name>A0A7W8HBE5_9FIRM</name>
<dbReference type="GO" id="GO:0005886">
    <property type="term" value="C:plasma membrane"/>
    <property type="evidence" value="ECO:0007669"/>
    <property type="project" value="UniProtKB-SubCell"/>
</dbReference>
<reference evidence="9 10" key="1">
    <citation type="submission" date="2020-08" db="EMBL/GenBank/DDBJ databases">
        <title>Genomic Encyclopedia of Type Strains, Phase IV (KMG-IV): sequencing the most valuable type-strain genomes for metagenomic binning, comparative biology and taxonomic classification.</title>
        <authorList>
            <person name="Goeker M."/>
        </authorList>
    </citation>
    <scope>NUCLEOTIDE SEQUENCE [LARGE SCALE GENOMIC DNA]</scope>
    <source>
        <strain evidence="9 10">DSM 106146</strain>
    </source>
</reference>
<dbReference type="Proteomes" id="UP000543642">
    <property type="component" value="Unassembled WGS sequence"/>
</dbReference>
<evidence type="ECO:0000256" key="5">
    <source>
        <dbReference type="ARBA" id="ARBA00022989"/>
    </source>
</evidence>
<gene>
    <name evidence="9" type="ORF">HNP82_002492</name>
</gene>
<evidence type="ECO:0000259" key="8">
    <source>
        <dbReference type="Pfam" id="PF09335"/>
    </source>
</evidence>